<protein>
    <submittedName>
        <fullName evidence="1">Uncharacterized protein</fullName>
    </submittedName>
</protein>
<keyword evidence="2" id="KW-1185">Reference proteome</keyword>
<name>A0A8H3VSY4_9PEZI</name>
<proteinExistence type="predicted"/>
<evidence type="ECO:0000313" key="2">
    <source>
        <dbReference type="Proteomes" id="UP000434172"/>
    </source>
</evidence>
<gene>
    <name evidence="1" type="ORF">GQ607_016864</name>
</gene>
<dbReference type="Proteomes" id="UP000434172">
    <property type="component" value="Unassembled WGS sequence"/>
</dbReference>
<evidence type="ECO:0000313" key="1">
    <source>
        <dbReference type="EMBL" id="KAF0315886.1"/>
    </source>
</evidence>
<organism evidence="1 2">
    <name type="scientific">Colletotrichum asianum</name>
    <dbReference type="NCBI Taxonomy" id="702518"/>
    <lineage>
        <taxon>Eukaryota</taxon>
        <taxon>Fungi</taxon>
        <taxon>Dikarya</taxon>
        <taxon>Ascomycota</taxon>
        <taxon>Pezizomycotina</taxon>
        <taxon>Sordariomycetes</taxon>
        <taxon>Hypocreomycetidae</taxon>
        <taxon>Glomerellales</taxon>
        <taxon>Glomerellaceae</taxon>
        <taxon>Colletotrichum</taxon>
        <taxon>Colletotrichum gloeosporioides species complex</taxon>
    </lineage>
</organism>
<dbReference type="EMBL" id="WOWK01000181">
    <property type="protein sequence ID" value="KAF0315886.1"/>
    <property type="molecule type" value="Genomic_DNA"/>
</dbReference>
<dbReference type="AlphaFoldDB" id="A0A8H3VSY4"/>
<accession>A0A8H3VSY4</accession>
<reference evidence="1 2" key="1">
    <citation type="submission" date="2019-12" db="EMBL/GenBank/DDBJ databases">
        <title>A genome sequence resource for the geographically widespread anthracnose pathogen Colletotrichum asianum.</title>
        <authorList>
            <person name="Meng Y."/>
        </authorList>
    </citation>
    <scope>NUCLEOTIDE SEQUENCE [LARGE SCALE GENOMIC DNA]</scope>
    <source>
        <strain evidence="1 2">ICMP 18580</strain>
    </source>
</reference>
<comment type="caution">
    <text evidence="1">The sequence shown here is derived from an EMBL/GenBank/DDBJ whole genome shotgun (WGS) entry which is preliminary data.</text>
</comment>
<sequence length="32" mass="3515">MVFKKGCKETLVVIEEGEVSEVPFIGSSMLEV</sequence>